<proteinExistence type="inferred from homology"/>
<evidence type="ECO:0000256" key="8">
    <source>
        <dbReference type="ARBA" id="ARBA00025264"/>
    </source>
</evidence>
<evidence type="ECO:0000256" key="9">
    <source>
        <dbReference type="SAM" id="MobiDB-lite"/>
    </source>
</evidence>
<evidence type="ECO:0000313" key="17">
    <source>
        <dbReference type="Proteomes" id="UP000305362"/>
    </source>
</evidence>
<evidence type="ECO:0000256" key="7">
    <source>
        <dbReference type="ARBA" id="ARBA00023242"/>
    </source>
</evidence>
<dbReference type="PANTHER" id="PTHR12855:SF10">
    <property type="entry name" value="DNA METHYLTRANSFERASE 1-ASSOCIATED PROTEIN 1"/>
    <property type="match status" value="1"/>
</dbReference>
<evidence type="ECO:0000313" key="18">
    <source>
        <dbReference type="Proteomes" id="UP000305647"/>
    </source>
</evidence>
<dbReference type="Proteomes" id="UP000305362">
    <property type="component" value="Unassembled WGS sequence"/>
</dbReference>
<dbReference type="SUPFAM" id="SSF46689">
    <property type="entry name" value="Homeodomain-like"/>
    <property type="match status" value="1"/>
</dbReference>
<dbReference type="EMBL" id="SPRO01000022">
    <property type="protein sequence ID" value="TIC29918.1"/>
    <property type="molecule type" value="Genomic_DNA"/>
</dbReference>
<keyword evidence="6" id="KW-0804">Transcription</keyword>
<feature type="domain" description="Myb-like" evidence="10">
    <location>
        <begin position="96"/>
        <end position="141"/>
    </location>
</feature>
<dbReference type="Proteomes" id="UP000305647">
    <property type="component" value="Unassembled WGS sequence"/>
</dbReference>
<gene>
    <name evidence="16" type="ORF">E3Q01_02478</name>
    <name evidence="15" type="ORF">E3Q02_02668</name>
    <name evidence="14" type="ORF">E3Q03_03022</name>
    <name evidence="13" type="ORF">E3Q10_02352</name>
    <name evidence="12" type="ORF">E3Q17_01750</name>
    <name evidence="11" type="ORF">E3Q22_02750</name>
</gene>
<evidence type="ECO:0000313" key="14">
    <source>
        <dbReference type="EMBL" id="TIC60771.1"/>
    </source>
</evidence>
<dbReference type="InterPro" id="IPR009057">
    <property type="entry name" value="Homeodomain-like_sf"/>
</dbReference>
<comment type="caution">
    <text evidence="11">The sequence shown here is derived from an EMBL/GenBank/DDBJ whole genome shotgun (WGS) entry which is preliminary data.</text>
</comment>
<organism evidence="11 21">
    <name type="scientific">Wallemia mellicola</name>
    <dbReference type="NCBI Taxonomy" id="1708541"/>
    <lineage>
        <taxon>Eukaryota</taxon>
        <taxon>Fungi</taxon>
        <taxon>Dikarya</taxon>
        <taxon>Basidiomycota</taxon>
        <taxon>Wallemiomycotina</taxon>
        <taxon>Wallemiomycetes</taxon>
        <taxon>Wallemiales</taxon>
        <taxon>Wallemiaceae</taxon>
        <taxon>Wallemia</taxon>
    </lineage>
</organism>
<dbReference type="InterPro" id="IPR032563">
    <property type="entry name" value="DAMP1_SANT-like"/>
</dbReference>
<evidence type="ECO:0000313" key="16">
    <source>
        <dbReference type="EMBL" id="TIC64891.1"/>
    </source>
</evidence>
<evidence type="ECO:0000256" key="1">
    <source>
        <dbReference type="ARBA" id="ARBA00004123"/>
    </source>
</evidence>
<evidence type="ECO:0000313" key="21">
    <source>
        <dbReference type="Proteomes" id="UP000310685"/>
    </source>
</evidence>
<evidence type="ECO:0000313" key="22">
    <source>
        <dbReference type="Proteomes" id="UP000310708"/>
    </source>
</evidence>
<dbReference type="GO" id="GO:0000812">
    <property type="term" value="C:Swr1 complex"/>
    <property type="evidence" value="ECO:0007669"/>
    <property type="project" value="TreeGrafter"/>
</dbReference>
<reference evidence="17 18" key="1">
    <citation type="submission" date="2019-03" db="EMBL/GenBank/DDBJ databases">
        <title>Sequencing 25 genomes of Wallemia mellicola.</title>
        <authorList>
            <person name="Gostincar C."/>
        </authorList>
    </citation>
    <scope>NUCLEOTIDE SEQUENCE [LARGE SCALE GENOMIC DNA]</scope>
    <source>
        <strain evidence="12 19">EXF-1262</strain>
        <strain evidence="15 20">EXF-1274</strain>
        <strain evidence="14 17">EXF-1277</strain>
        <strain evidence="11 21">EXF-6152</strain>
        <strain evidence="16 22">EXF-757</strain>
        <strain evidence="13 18">EXF-8738</strain>
    </source>
</reference>
<dbReference type="GO" id="GO:0035267">
    <property type="term" value="C:NuA4 histone acetyltransferase complex"/>
    <property type="evidence" value="ECO:0007669"/>
    <property type="project" value="InterPro"/>
</dbReference>
<dbReference type="GO" id="GO:0003714">
    <property type="term" value="F:transcription corepressor activity"/>
    <property type="evidence" value="ECO:0007669"/>
    <property type="project" value="TreeGrafter"/>
</dbReference>
<dbReference type="Proteomes" id="UP000309601">
    <property type="component" value="Unassembled WGS sequence"/>
</dbReference>
<dbReference type="Proteomes" id="UP000310708">
    <property type="component" value="Unassembled WGS sequence"/>
</dbReference>
<dbReference type="InterPro" id="IPR001005">
    <property type="entry name" value="SANT/Myb"/>
</dbReference>
<evidence type="ECO:0000313" key="11">
    <source>
        <dbReference type="EMBL" id="TIB78117.1"/>
    </source>
</evidence>
<dbReference type="OrthoDB" id="19740at2759"/>
<dbReference type="Pfam" id="PF16282">
    <property type="entry name" value="SANT_DAMP1_like"/>
    <property type="match status" value="1"/>
</dbReference>
<evidence type="ECO:0000313" key="15">
    <source>
        <dbReference type="EMBL" id="TIC64266.1"/>
    </source>
</evidence>
<accession>A0A4T0N6U1</accession>
<dbReference type="PANTHER" id="PTHR12855">
    <property type="entry name" value="DNA METHYLTRANSFERASE 1-ASSOCIATED PROTEIN 1 FAMILY MEMBER"/>
    <property type="match status" value="1"/>
</dbReference>
<evidence type="ECO:0000256" key="2">
    <source>
        <dbReference type="ARBA" id="ARBA00006918"/>
    </source>
</evidence>
<dbReference type="PROSITE" id="PS50090">
    <property type="entry name" value="MYB_LIKE"/>
    <property type="match status" value="1"/>
</dbReference>
<sequence>MSEEVPKELESMMGESLLSVITANNPLNQGKDFRVRKWRQSEISNPGRSDDLKASIWKRSDEDDDQVFSFSEYNTSSQAYSYSQDEYDRMLQDITWSKDETDYLVNLIHEFDVRWPVIWDRYEWRSGRTLEDLKARYFDICRKLIQSRISTDESSTNQLLSAYQFDKGMFARYLGDPVNLLVEREMLRKQYLNSLLTRTPQQVEDEELLYIEAKRIEQNERKWRSERDELFRTVSMSSRDEKRKADAAITGASEENITKRTAKNTAFDDQNYITHTSSQLPLKTSSSNIPPYSRATKVSQKITLQRIKESLNEMGLADKLQYPTANNVTRYESVKEAMSQLLEIRKAHEKVASDLNIAKGITPPNVASSPAPAQAPERSMSVDSNDPNKKRKL</sequence>
<dbReference type="EMBL" id="SPRC01000029">
    <property type="protein sequence ID" value="TIB78117.1"/>
    <property type="molecule type" value="Genomic_DNA"/>
</dbReference>
<dbReference type="GO" id="GO:0000122">
    <property type="term" value="P:negative regulation of transcription by RNA polymerase II"/>
    <property type="evidence" value="ECO:0007669"/>
    <property type="project" value="TreeGrafter"/>
</dbReference>
<evidence type="ECO:0000256" key="4">
    <source>
        <dbReference type="ARBA" id="ARBA00022853"/>
    </source>
</evidence>
<evidence type="ECO:0000256" key="3">
    <source>
        <dbReference type="ARBA" id="ARBA00019132"/>
    </source>
</evidence>
<dbReference type="EMBL" id="SPRW01000029">
    <property type="protein sequence ID" value="TIC64266.1"/>
    <property type="molecule type" value="Genomic_DNA"/>
</dbReference>
<evidence type="ECO:0000313" key="20">
    <source>
        <dbReference type="Proteomes" id="UP000309601"/>
    </source>
</evidence>
<name>A0A4T0N6U1_9BASI</name>
<keyword evidence="4" id="KW-0156">Chromatin regulator</keyword>
<comment type="similarity">
    <text evidence="2">Belongs to the SWC4 family.</text>
</comment>
<dbReference type="OMA" id="GNTTMYQ"/>
<evidence type="ECO:0000313" key="13">
    <source>
        <dbReference type="EMBL" id="TIC29918.1"/>
    </source>
</evidence>
<dbReference type="EMBL" id="SPRV01000036">
    <property type="protein sequence ID" value="TIC60771.1"/>
    <property type="molecule type" value="Genomic_DNA"/>
</dbReference>
<feature type="region of interest" description="Disordered" evidence="9">
    <location>
        <begin position="356"/>
        <end position="393"/>
    </location>
</feature>
<evidence type="ECO:0000259" key="10">
    <source>
        <dbReference type="PROSITE" id="PS50090"/>
    </source>
</evidence>
<evidence type="ECO:0000256" key="6">
    <source>
        <dbReference type="ARBA" id="ARBA00023163"/>
    </source>
</evidence>
<dbReference type="Gene3D" id="1.10.10.60">
    <property type="entry name" value="Homeodomain-like"/>
    <property type="match status" value="1"/>
</dbReference>
<dbReference type="Proteomes" id="UP000310685">
    <property type="component" value="Unassembled WGS sequence"/>
</dbReference>
<comment type="function">
    <text evidence="8">Component of the SWR1 complex which mediates the ATP-dependent exchange of histone H2A for the H2A variant HZT1 leading to transcriptional regulation of selected genes by chromatin remodeling. Component of the NuA4 histone acetyltransferase complex which is involved in transcriptional activation of selected genes principally by acetylation of nucleosomal histone H4 and H2A. The NuA4 complex is also involved in DNA repair.</text>
</comment>
<dbReference type="AlphaFoldDB" id="A0A4T0N6U1"/>
<dbReference type="EMBL" id="SPRX01000028">
    <property type="protein sequence ID" value="TIC64891.1"/>
    <property type="molecule type" value="Genomic_DNA"/>
</dbReference>
<dbReference type="GO" id="GO:0006338">
    <property type="term" value="P:chromatin remodeling"/>
    <property type="evidence" value="ECO:0007669"/>
    <property type="project" value="InterPro"/>
</dbReference>
<evidence type="ECO:0000313" key="12">
    <source>
        <dbReference type="EMBL" id="TIC01639.1"/>
    </source>
</evidence>
<keyword evidence="5" id="KW-0805">Transcription regulation</keyword>
<dbReference type="EMBL" id="SPRH01000016">
    <property type="protein sequence ID" value="TIC01639.1"/>
    <property type="molecule type" value="Genomic_DNA"/>
</dbReference>
<comment type="subcellular location">
    <subcellularLocation>
        <location evidence="1">Nucleus</location>
    </subcellularLocation>
</comment>
<protein>
    <recommendedName>
        <fullName evidence="3">SWR1-complex protein 4</fullName>
    </recommendedName>
</protein>
<dbReference type="GO" id="GO:0006281">
    <property type="term" value="P:DNA repair"/>
    <property type="evidence" value="ECO:0007669"/>
    <property type="project" value="InterPro"/>
</dbReference>
<evidence type="ECO:0000256" key="5">
    <source>
        <dbReference type="ARBA" id="ARBA00023015"/>
    </source>
</evidence>
<evidence type="ECO:0000313" key="19">
    <source>
        <dbReference type="Proteomes" id="UP000307169"/>
    </source>
</evidence>
<dbReference type="InterPro" id="IPR027109">
    <property type="entry name" value="Swc4/Dmap1"/>
</dbReference>
<dbReference type="Proteomes" id="UP000307169">
    <property type="component" value="Unassembled WGS sequence"/>
</dbReference>
<keyword evidence="7" id="KW-0539">Nucleus</keyword>